<protein>
    <submittedName>
        <fullName evidence="4">Diguanylate cyclase (GGDEF)-like protein</fullName>
    </submittedName>
</protein>
<dbReference type="InterPro" id="IPR035919">
    <property type="entry name" value="EAL_sf"/>
</dbReference>
<organism evidence="4 5">
    <name type="scientific">Maritalea mobilis</name>
    <dbReference type="NCBI Taxonomy" id="483324"/>
    <lineage>
        <taxon>Bacteria</taxon>
        <taxon>Pseudomonadati</taxon>
        <taxon>Pseudomonadota</taxon>
        <taxon>Alphaproteobacteria</taxon>
        <taxon>Hyphomicrobiales</taxon>
        <taxon>Devosiaceae</taxon>
        <taxon>Maritalea</taxon>
    </lineage>
</organism>
<evidence type="ECO:0000259" key="3">
    <source>
        <dbReference type="PROSITE" id="PS50887"/>
    </source>
</evidence>
<evidence type="ECO:0000313" key="5">
    <source>
        <dbReference type="Proteomes" id="UP000295391"/>
    </source>
</evidence>
<dbReference type="Gene3D" id="3.20.20.450">
    <property type="entry name" value="EAL domain"/>
    <property type="match status" value="1"/>
</dbReference>
<dbReference type="CDD" id="cd01949">
    <property type="entry name" value="GGDEF"/>
    <property type="match status" value="1"/>
</dbReference>
<feature type="transmembrane region" description="Helical" evidence="1">
    <location>
        <begin position="173"/>
        <end position="192"/>
    </location>
</feature>
<proteinExistence type="predicted"/>
<dbReference type="Gene3D" id="3.30.70.270">
    <property type="match status" value="1"/>
</dbReference>
<reference evidence="4 5" key="1">
    <citation type="submission" date="2019-03" db="EMBL/GenBank/DDBJ databases">
        <title>Genomic Encyclopedia of Type Strains, Phase III (KMG-III): the genomes of soil and plant-associated and newly described type strains.</title>
        <authorList>
            <person name="Whitman W."/>
        </authorList>
    </citation>
    <scope>NUCLEOTIDE SEQUENCE [LARGE SCALE GENOMIC DNA]</scope>
    <source>
        <strain evidence="4 5">CGMCC 1.7002</strain>
    </source>
</reference>
<keyword evidence="1" id="KW-1133">Transmembrane helix</keyword>
<keyword evidence="5" id="KW-1185">Reference proteome</keyword>
<sequence>MISRAISKVGTYFSLRHDSSAVIFARHRTAQRQVPLMYLILSINMLSLCVTHLDLAPRHLTVYFPAFLLLLSGVRTLSWLHKRNAQISLRRARNALRITLIFAIVLSAVFVTWSLSLFTYGDAYTKGQVVFFIGVTLTTIITCLMTIRQASAIMFAIVVIPTSLFLITQPEPVFHAIAVNMVLVIGAMIFVLDRANQHFRNSIEKQSELNAANTKIRKIANLDSLTELANRRHFFHFLQTRIEDPDCEKFALVLLDLDGFKPINDVFGHPTGDKTLVEIAARLKNCLPPNSFLARLGGDEFAIIIWETPHQVVVDVIERALGVISYPILFDEGSAVVSATAGIAYYPDAAEEAGLLFERADFALCFAKQEKRGEIVEFNLHHENSILSSANLAKNLREADFEAEFSMVFQPIWDIASINIIGFEALARWNSPSMGAVPPDHFIPAAEQTGLVSKLTKILIGKSLDVAETWPQNLKLGLNLSAVDLCSHEAITQILALIRDRNFDPKRITIEITETAVMRDFERAVQSLNRLRKAGMQIALDDFGSGNSSLSYLQKLPLDHVKIDKSFVQSADQDPRAHEITLTIVRLCSSFGFGCIAEGVETMAQLEMLSKIGCHTLQGFYFAKPMSANQVDQYIAENTAVLSIGFG</sequence>
<dbReference type="InterPro" id="IPR052155">
    <property type="entry name" value="Biofilm_reg_signaling"/>
</dbReference>
<evidence type="ECO:0000259" key="2">
    <source>
        <dbReference type="PROSITE" id="PS50883"/>
    </source>
</evidence>
<feature type="transmembrane region" description="Helical" evidence="1">
    <location>
        <begin position="62"/>
        <end position="80"/>
    </location>
</feature>
<dbReference type="InterPro" id="IPR043128">
    <property type="entry name" value="Rev_trsase/Diguanyl_cyclase"/>
</dbReference>
<comment type="caution">
    <text evidence="4">The sequence shown here is derived from an EMBL/GenBank/DDBJ whole genome shotgun (WGS) entry which is preliminary data.</text>
</comment>
<dbReference type="Pfam" id="PF00990">
    <property type="entry name" value="GGDEF"/>
    <property type="match status" value="1"/>
</dbReference>
<dbReference type="AlphaFoldDB" id="A0A4R6VW14"/>
<dbReference type="EMBL" id="SNYR01000002">
    <property type="protein sequence ID" value="TDQ64471.1"/>
    <property type="molecule type" value="Genomic_DNA"/>
</dbReference>
<gene>
    <name evidence="4" type="ORF">ATL17_2490</name>
</gene>
<dbReference type="PROSITE" id="PS50887">
    <property type="entry name" value="GGDEF"/>
    <property type="match status" value="1"/>
</dbReference>
<dbReference type="CDD" id="cd01948">
    <property type="entry name" value="EAL"/>
    <property type="match status" value="1"/>
</dbReference>
<dbReference type="PANTHER" id="PTHR44757:SF2">
    <property type="entry name" value="BIOFILM ARCHITECTURE MAINTENANCE PROTEIN MBAA"/>
    <property type="match status" value="1"/>
</dbReference>
<dbReference type="SUPFAM" id="SSF55073">
    <property type="entry name" value="Nucleotide cyclase"/>
    <property type="match status" value="1"/>
</dbReference>
<dbReference type="InterPro" id="IPR029787">
    <property type="entry name" value="Nucleotide_cyclase"/>
</dbReference>
<dbReference type="SMART" id="SM00052">
    <property type="entry name" value="EAL"/>
    <property type="match status" value="1"/>
</dbReference>
<evidence type="ECO:0000256" key="1">
    <source>
        <dbReference type="SAM" id="Phobius"/>
    </source>
</evidence>
<feature type="domain" description="GGDEF" evidence="3">
    <location>
        <begin position="248"/>
        <end position="380"/>
    </location>
</feature>
<name>A0A4R6VW14_9HYPH</name>
<feature type="transmembrane region" description="Helical" evidence="1">
    <location>
        <begin position="127"/>
        <end position="145"/>
    </location>
</feature>
<keyword evidence="1" id="KW-0812">Transmembrane</keyword>
<dbReference type="Pfam" id="PF00563">
    <property type="entry name" value="EAL"/>
    <property type="match status" value="1"/>
</dbReference>
<feature type="transmembrane region" description="Helical" evidence="1">
    <location>
        <begin position="150"/>
        <end position="167"/>
    </location>
</feature>
<dbReference type="SUPFAM" id="SSF141868">
    <property type="entry name" value="EAL domain-like"/>
    <property type="match status" value="1"/>
</dbReference>
<accession>A0A4R6VW14</accession>
<feature type="transmembrane region" description="Helical" evidence="1">
    <location>
        <begin position="100"/>
        <end position="121"/>
    </location>
</feature>
<dbReference type="PROSITE" id="PS50883">
    <property type="entry name" value="EAL"/>
    <property type="match status" value="1"/>
</dbReference>
<dbReference type="InterPro" id="IPR001633">
    <property type="entry name" value="EAL_dom"/>
</dbReference>
<evidence type="ECO:0000313" key="4">
    <source>
        <dbReference type="EMBL" id="TDQ64471.1"/>
    </source>
</evidence>
<dbReference type="SMART" id="SM00267">
    <property type="entry name" value="GGDEF"/>
    <property type="match status" value="1"/>
</dbReference>
<feature type="domain" description="EAL" evidence="2">
    <location>
        <begin position="389"/>
        <end position="639"/>
    </location>
</feature>
<dbReference type="PANTHER" id="PTHR44757">
    <property type="entry name" value="DIGUANYLATE CYCLASE DGCP"/>
    <property type="match status" value="1"/>
</dbReference>
<dbReference type="InterPro" id="IPR000160">
    <property type="entry name" value="GGDEF_dom"/>
</dbReference>
<dbReference type="NCBIfam" id="TIGR00254">
    <property type="entry name" value="GGDEF"/>
    <property type="match status" value="1"/>
</dbReference>
<keyword evidence="1" id="KW-0472">Membrane</keyword>
<feature type="transmembrane region" description="Helical" evidence="1">
    <location>
        <begin position="36"/>
        <end position="56"/>
    </location>
</feature>
<dbReference type="Proteomes" id="UP000295391">
    <property type="component" value="Unassembled WGS sequence"/>
</dbReference>